<evidence type="ECO:0000256" key="9">
    <source>
        <dbReference type="ARBA" id="ARBA00038424"/>
    </source>
</evidence>
<evidence type="ECO:0000256" key="3">
    <source>
        <dbReference type="ARBA" id="ARBA00022846"/>
    </source>
</evidence>
<feature type="non-terminal residue" evidence="14">
    <location>
        <position position="1"/>
    </location>
</feature>
<keyword evidence="3" id="KW-0282">Flagellum</keyword>
<keyword evidence="15" id="KW-1185">Reference proteome</keyword>
<evidence type="ECO:0000256" key="2">
    <source>
        <dbReference type="ARBA" id="ARBA00022490"/>
    </source>
</evidence>
<dbReference type="EMBL" id="VYZI01002764">
    <property type="protein sequence ID" value="NWR82083.1"/>
    <property type="molecule type" value="Genomic_DNA"/>
</dbReference>
<evidence type="ECO:0000259" key="13">
    <source>
        <dbReference type="Pfam" id="PF14772"/>
    </source>
</evidence>
<dbReference type="GO" id="GO:0060285">
    <property type="term" value="P:cilium-dependent cell motility"/>
    <property type="evidence" value="ECO:0007669"/>
    <property type="project" value="TreeGrafter"/>
</dbReference>
<dbReference type="PANTHER" id="PTHR21625">
    <property type="entry name" value="NYD-SP28 PROTEIN"/>
    <property type="match status" value="1"/>
</dbReference>
<evidence type="ECO:0000256" key="7">
    <source>
        <dbReference type="ARBA" id="ARBA00023273"/>
    </source>
</evidence>
<evidence type="ECO:0000256" key="1">
    <source>
        <dbReference type="ARBA" id="ARBA00004611"/>
    </source>
</evidence>
<protein>
    <recommendedName>
        <fullName evidence="10">Dynein regulatory complex subunit 2</fullName>
    </recommendedName>
    <alternativeName>
        <fullName evidence="11">Coiled-coil domain-containing protein 65</fullName>
    </alternativeName>
</protein>
<dbReference type="InterPro" id="IPR039750">
    <property type="entry name" value="DRC1/DRC2"/>
</dbReference>
<dbReference type="OrthoDB" id="7760980at2759"/>
<evidence type="ECO:0000256" key="12">
    <source>
        <dbReference type="ARBA" id="ARBA00045865"/>
    </source>
</evidence>
<comment type="caution">
    <text evidence="14">The sequence shown here is derived from an EMBL/GenBank/DDBJ whole genome shotgun (WGS) entry which is preliminary data.</text>
</comment>
<evidence type="ECO:0000256" key="11">
    <source>
        <dbReference type="ARBA" id="ARBA00041517"/>
    </source>
</evidence>
<dbReference type="PANTHER" id="PTHR21625:SF0">
    <property type="entry name" value="DYNEIN REGULATORY COMPLEX SUBUNIT 2"/>
    <property type="match status" value="1"/>
</dbReference>
<organism evidence="14 15">
    <name type="scientific">Centropus unirufus</name>
    <dbReference type="NCBI Taxonomy" id="1118519"/>
    <lineage>
        <taxon>Eukaryota</taxon>
        <taxon>Metazoa</taxon>
        <taxon>Chordata</taxon>
        <taxon>Craniata</taxon>
        <taxon>Vertebrata</taxon>
        <taxon>Euteleostomi</taxon>
        <taxon>Archelosauria</taxon>
        <taxon>Archosauria</taxon>
        <taxon>Dinosauria</taxon>
        <taxon>Saurischia</taxon>
        <taxon>Theropoda</taxon>
        <taxon>Coelurosauria</taxon>
        <taxon>Aves</taxon>
        <taxon>Neognathae</taxon>
        <taxon>Neoaves</taxon>
        <taxon>Otidimorphae</taxon>
        <taxon>Cuculiformes</taxon>
        <taxon>Centropidae</taxon>
        <taxon>Centropus</taxon>
    </lineage>
</organism>
<reference evidence="14 15" key="1">
    <citation type="submission" date="2019-09" db="EMBL/GenBank/DDBJ databases">
        <title>Bird 10,000 Genomes (B10K) Project - Family phase.</title>
        <authorList>
            <person name="Zhang G."/>
        </authorList>
    </citation>
    <scope>NUCLEOTIDE SEQUENCE [LARGE SCALE GENOMIC DNA]</scope>
    <source>
        <strain evidence="14">B10K-DU-017-25</strain>
        <tissue evidence="14">Mixed tissue sample</tissue>
    </source>
</reference>
<feature type="domain" description="Dynein regulatory complex protein 1/2 N-terminal" evidence="13">
    <location>
        <begin position="25"/>
        <end position="103"/>
    </location>
</feature>
<dbReference type="GO" id="GO:0005858">
    <property type="term" value="C:axonemal dynein complex"/>
    <property type="evidence" value="ECO:0007669"/>
    <property type="project" value="InterPro"/>
</dbReference>
<keyword evidence="6" id="KW-0206">Cytoskeleton</keyword>
<evidence type="ECO:0000313" key="15">
    <source>
        <dbReference type="Proteomes" id="UP000517892"/>
    </source>
</evidence>
<evidence type="ECO:0000313" key="14">
    <source>
        <dbReference type="EMBL" id="NWR82083.1"/>
    </source>
</evidence>
<evidence type="ECO:0000256" key="6">
    <source>
        <dbReference type="ARBA" id="ARBA00023212"/>
    </source>
</evidence>
<keyword evidence="7" id="KW-0966">Cell projection</keyword>
<comment type="similarity">
    <text evidence="9">Belongs to the DRC2 family.</text>
</comment>
<feature type="non-terminal residue" evidence="14">
    <location>
        <position position="193"/>
    </location>
</feature>
<comment type="function">
    <text evidence="12">Component of the nexin-dynein regulatory complex (N-DRC), a key regulator of ciliary/flagellar motility which maintains the alignment and integrity of the distal axoneme and regulates microtubule sliding in motile axonemes. Plays a critical role in the assembly of N-DRC and also stabilizes the assembly of multiple inner dynein arms and radial spokes. Coassembles with DRC1 to form a central scaffold needed for assembly of the N-DRC and its attachment to the outer doublet microtubules.</text>
</comment>
<evidence type="ECO:0000256" key="10">
    <source>
        <dbReference type="ARBA" id="ARBA00040899"/>
    </source>
</evidence>
<gene>
    <name evidence="14" type="primary">Ccdc65_0</name>
    <name evidence="14" type="ORF">CENUNI_R01321</name>
</gene>
<keyword evidence="5" id="KW-0969">Cilium</keyword>
<keyword evidence="2" id="KW-0963">Cytoplasm</keyword>
<dbReference type="AlphaFoldDB" id="A0A7K5AEC6"/>
<dbReference type="Proteomes" id="UP000517892">
    <property type="component" value="Unassembled WGS sequence"/>
</dbReference>
<dbReference type="GO" id="GO:0070286">
    <property type="term" value="P:axonemal dynein complex assembly"/>
    <property type="evidence" value="ECO:0007669"/>
    <property type="project" value="InterPro"/>
</dbReference>
<evidence type="ECO:0000256" key="4">
    <source>
        <dbReference type="ARBA" id="ARBA00023054"/>
    </source>
</evidence>
<dbReference type="GO" id="GO:0003352">
    <property type="term" value="P:regulation of cilium movement"/>
    <property type="evidence" value="ECO:0007669"/>
    <property type="project" value="TreeGrafter"/>
</dbReference>
<name>A0A7K5AEC6_9AVES</name>
<evidence type="ECO:0000256" key="8">
    <source>
        <dbReference type="ARBA" id="ARBA00037841"/>
    </source>
</evidence>
<sequence length="193" mass="21866">MPVKRHQQEEAPTAAMNDLLLLQKEAQAKEEEAKMKGELLTRFLKNKLAREEQASALNLQKIHTQWRVLLREAKAQELRQDIAILSQTFGRVMDCKDSVIEARAQGLAWTGGGGDTMPGSVCDTPHRSTAPQTLVTDLEQAERQRARALRSHLDNVDRLLQLQRGRLAYLEEGYNTQLSILEREFEAERYGSG</sequence>
<keyword evidence="4" id="KW-0175">Coiled coil</keyword>
<evidence type="ECO:0000256" key="5">
    <source>
        <dbReference type="ARBA" id="ARBA00023069"/>
    </source>
</evidence>
<dbReference type="Pfam" id="PF14772">
    <property type="entry name" value="NYD-SP28"/>
    <property type="match status" value="1"/>
</dbReference>
<proteinExistence type="inferred from homology"/>
<dbReference type="InterPro" id="IPR039505">
    <property type="entry name" value="DRC1/2_N"/>
</dbReference>
<comment type="subcellular location">
    <subcellularLocation>
        <location evidence="1">Cytoplasm</location>
        <location evidence="1">Cytoskeleton</location>
        <location evidence="1">Flagellum axoneme</location>
    </subcellularLocation>
    <subcellularLocation>
        <location evidence="8">Cytoplasm</location>
        <location evidence="8">Cytoskeleton</location>
        <location evidence="8">Flagellum basal body</location>
    </subcellularLocation>
</comment>
<accession>A0A7K5AEC6</accession>